<comment type="caution">
    <text evidence="1">The sequence shown here is derived from an EMBL/GenBank/DDBJ whole genome shotgun (WGS) entry which is preliminary data.</text>
</comment>
<evidence type="ECO:0000313" key="2">
    <source>
        <dbReference type="Proteomes" id="UP000538955"/>
    </source>
</evidence>
<organism evidence="1 2">
    <name type="scientific">Staphylococcus capitis</name>
    <dbReference type="NCBI Taxonomy" id="29388"/>
    <lineage>
        <taxon>Bacteria</taxon>
        <taxon>Bacillati</taxon>
        <taxon>Bacillota</taxon>
        <taxon>Bacilli</taxon>
        <taxon>Bacillales</taxon>
        <taxon>Staphylococcaceae</taxon>
        <taxon>Staphylococcus</taxon>
    </lineage>
</organism>
<keyword evidence="2" id="KW-1185">Reference proteome</keyword>
<name>A0ABX1SPH2_STACP</name>
<proteinExistence type="predicted"/>
<accession>A0ABX1SPH2</accession>
<sequence length="70" mass="8313">MKVKSLSEYKKKIIELIESNITGYQIHKETGVSQYVISQLRQGKREVDNLTLNTTEKLYKYSKKRYNKID</sequence>
<evidence type="ECO:0000313" key="1">
    <source>
        <dbReference type="EMBL" id="NMK54216.1"/>
    </source>
</evidence>
<dbReference type="Proteomes" id="UP000538955">
    <property type="component" value="Unassembled WGS sequence"/>
</dbReference>
<protein>
    <recommendedName>
        <fullName evidence="3">XRE family transcriptional regulator</fullName>
    </recommendedName>
</protein>
<reference evidence="1 2" key="1">
    <citation type="submission" date="2020-04" db="EMBL/GenBank/DDBJ databases">
        <title>The Epidemiology and Molecular Characteristics of Linezolid-Resistant Staphylococcus capitis in Huashan Hospital, Shanghai.</title>
        <authorList>
            <person name="Ding L."/>
            <person name="Li P."/>
            <person name="Yang Y."/>
            <person name="Lin D."/>
            <person name="Xu X."/>
        </authorList>
    </citation>
    <scope>NUCLEOTIDE SEQUENCE [LARGE SCALE GENOMIC DNA]</scope>
    <source>
        <strain evidence="1 2">17-84</strain>
    </source>
</reference>
<evidence type="ECO:0008006" key="3">
    <source>
        <dbReference type="Google" id="ProtNLM"/>
    </source>
</evidence>
<gene>
    <name evidence="1" type="ORF">HHM24_05535</name>
</gene>
<dbReference type="EMBL" id="JABBMI010000058">
    <property type="protein sequence ID" value="NMK54216.1"/>
    <property type="molecule type" value="Genomic_DNA"/>
</dbReference>